<protein>
    <submittedName>
        <fullName evidence="3">30S ribosomal protein S1</fullName>
    </submittedName>
</protein>
<dbReference type="SMART" id="SM00316">
    <property type="entry name" value="S1"/>
    <property type="match status" value="4"/>
</dbReference>
<feature type="domain" description="S1 motif" evidence="2">
    <location>
        <begin position="151"/>
        <end position="229"/>
    </location>
</feature>
<dbReference type="SUPFAM" id="SSF50249">
    <property type="entry name" value="Nucleic acid-binding proteins"/>
    <property type="match status" value="4"/>
</dbReference>
<evidence type="ECO:0000313" key="4">
    <source>
        <dbReference type="Proteomes" id="UP000231487"/>
    </source>
</evidence>
<dbReference type="InterPro" id="IPR003029">
    <property type="entry name" value="S1_domain"/>
</dbReference>
<sequence>MFGIKKNKSSVTKDDTEKVAEKDNESLENKETKEDVSEELEEEKTSKKESLMGRLLSETPTPPEIDDIIEGKVLGIEKSSVYIDLPPFGTGIIYGREYLNARDIIRKINIGDTVAGKVVSLDNKDGYIEISLKEARQALLWSEAEDAIRDKTVFELTVQDANKGGLIIGWQGIQGFLPASQLKPEHYPRVDDGDKEKILGELRKLVDQKIAVSIISAIPKEGKLIFSEKDREQKDRTEMVDKFSLGDELVGEITGIVDFGIFVKIEEELEGLVHISEIDWGLVENPRTMFKVGDKVKVKIIEIKDGKISLSIKALKENPWVEASKKYKKDDIVKGVVIKFNKHGALASIEEGVAGLIHISEFGSEDKLREKLELGKTYDFKITLFDPKEQKMALTHTITEKQ</sequence>
<dbReference type="AlphaFoldDB" id="A0A2M7WUG8"/>
<accession>A0A2M7WUG8</accession>
<dbReference type="GO" id="GO:0005840">
    <property type="term" value="C:ribosome"/>
    <property type="evidence" value="ECO:0007669"/>
    <property type="project" value="UniProtKB-KW"/>
</dbReference>
<feature type="compositionally biased region" description="Basic and acidic residues" evidence="1">
    <location>
        <begin position="11"/>
        <end position="35"/>
    </location>
</feature>
<name>A0A2M7WUG8_9BACT</name>
<dbReference type="EMBL" id="PFXE01000024">
    <property type="protein sequence ID" value="PJA33647.1"/>
    <property type="molecule type" value="Genomic_DNA"/>
</dbReference>
<dbReference type="PANTHER" id="PTHR47559:SF1">
    <property type="entry name" value="OS03G0844900 PROTEIN"/>
    <property type="match status" value="1"/>
</dbReference>
<dbReference type="PANTHER" id="PTHR47559">
    <property type="entry name" value="OS03G0844900 PROTEIN"/>
    <property type="match status" value="1"/>
</dbReference>
<dbReference type="Proteomes" id="UP000231487">
    <property type="component" value="Unassembled WGS sequence"/>
</dbReference>
<evidence type="ECO:0000256" key="1">
    <source>
        <dbReference type="SAM" id="MobiDB-lite"/>
    </source>
</evidence>
<organism evidence="3 4">
    <name type="scientific">Candidatus Zambryskibacteria bacterium CG_4_9_14_3_um_filter_40_16</name>
    <dbReference type="NCBI Taxonomy" id="1975111"/>
    <lineage>
        <taxon>Bacteria</taxon>
        <taxon>Candidatus Zambryskiibacteriota</taxon>
    </lineage>
</organism>
<keyword evidence="3" id="KW-0687">Ribonucleoprotein</keyword>
<dbReference type="PRINTS" id="PR00681">
    <property type="entry name" value="RIBOSOMALS1"/>
</dbReference>
<feature type="domain" description="S1 motif" evidence="2">
    <location>
        <begin position="330"/>
        <end position="397"/>
    </location>
</feature>
<gene>
    <name evidence="3" type="ORF">CO184_01360</name>
</gene>
<evidence type="ECO:0000313" key="3">
    <source>
        <dbReference type="EMBL" id="PJA33647.1"/>
    </source>
</evidence>
<dbReference type="InterPro" id="IPR012340">
    <property type="entry name" value="NA-bd_OB-fold"/>
</dbReference>
<dbReference type="InterPro" id="IPR035104">
    <property type="entry name" value="Ribosomal_protein_S1-like"/>
</dbReference>
<evidence type="ECO:0000259" key="2">
    <source>
        <dbReference type="PROSITE" id="PS50126"/>
    </source>
</evidence>
<comment type="caution">
    <text evidence="3">The sequence shown here is derived from an EMBL/GenBank/DDBJ whole genome shotgun (WGS) entry which is preliminary data.</text>
</comment>
<feature type="domain" description="S1 motif" evidence="2">
    <location>
        <begin position="246"/>
        <end position="313"/>
    </location>
</feature>
<dbReference type="GO" id="GO:0003676">
    <property type="term" value="F:nucleic acid binding"/>
    <property type="evidence" value="ECO:0007669"/>
    <property type="project" value="InterPro"/>
</dbReference>
<dbReference type="Gene3D" id="2.40.50.140">
    <property type="entry name" value="Nucleic acid-binding proteins"/>
    <property type="match status" value="4"/>
</dbReference>
<dbReference type="PROSITE" id="PS50126">
    <property type="entry name" value="S1"/>
    <property type="match status" value="4"/>
</dbReference>
<feature type="domain" description="S1 motif" evidence="2">
    <location>
        <begin position="66"/>
        <end position="133"/>
    </location>
</feature>
<dbReference type="Pfam" id="PF00575">
    <property type="entry name" value="S1"/>
    <property type="match status" value="3"/>
</dbReference>
<feature type="region of interest" description="Disordered" evidence="1">
    <location>
        <begin position="1"/>
        <end position="62"/>
    </location>
</feature>
<proteinExistence type="predicted"/>
<reference evidence="4" key="1">
    <citation type="submission" date="2017-09" db="EMBL/GenBank/DDBJ databases">
        <title>Depth-based differentiation of microbial function through sediment-hosted aquifers and enrichment of novel symbionts in the deep terrestrial subsurface.</title>
        <authorList>
            <person name="Probst A.J."/>
            <person name="Ladd B."/>
            <person name="Jarett J.K."/>
            <person name="Geller-Mcgrath D.E."/>
            <person name="Sieber C.M.K."/>
            <person name="Emerson J.B."/>
            <person name="Anantharaman K."/>
            <person name="Thomas B.C."/>
            <person name="Malmstrom R."/>
            <person name="Stieglmeier M."/>
            <person name="Klingl A."/>
            <person name="Woyke T."/>
            <person name="Ryan C.M."/>
            <person name="Banfield J.F."/>
        </authorList>
    </citation>
    <scope>NUCLEOTIDE SEQUENCE [LARGE SCALE GENOMIC DNA]</scope>
</reference>
<keyword evidence="3" id="KW-0689">Ribosomal protein</keyword>
<dbReference type="InterPro" id="IPR052757">
    <property type="entry name" value="Ribosomal_protein_S1"/>
</dbReference>